<keyword evidence="3" id="KW-1185">Reference proteome</keyword>
<organism evidence="2 3">
    <name type="scientific">Gossypium arboreum</name>
    <name type="common">Tree cotton</name>
    <name type="synonym">Gossypium nanking</name>
    <dbReference type="NCBI Taxonomy" id="29729"/>
    <lineage>
        <taxon>Eukaryota</taxon>
        <taxon>Viridiplantae</taxon>
        <taxon>Streptophyta</taxon>
        <taxon>Embryophyta</taxon>
        <taxon>Tracheophyta</taxon>
        <taxon>Spermatophyta</taxon>
        <taxon>Magnoliopsida</taxon>
        <taxon>eudicotyledons</taxon>
        <taxon>Gunneridae</taxon>
        <taxon>Pentapetalae</taxon>
        <taxon>rosids</taxon>
        <taxon>malvids</taxon>
        <taxon>Malvales</taxon>
        <taxon>Malvaceae</taxon>
        <taxon>Malvoideae</taxon>
        <taxon>Gossypium</taxon>
    </lineage>
</organism>
<comment type="caution">
    <text evidence="2">The sequence shown here is derived from an EMBL/GenBank/DDBJ whole genome shotgun (WGS) entry which is preliminary data.</text>
</comment>
<reference evidence="2 3" key="1">
    <citation type="submission" date="2023-03" db="EMBL/GenBank/DDBJ databases">
        <title>WGS of Gossypium arboreum.</title>
        <authorList>
            <person name="Yu D."/>
        </authorList>
    </citation>
    <scope>NUCLEOTIDE SEQUENCE [LARGE SCALE GENOMIC DNA]</scope>
    <source>
        <tissue evidence="2">Leaf</tissue>
    </source>
</reference>
<dbReference type="InterPro" id="IPR000477">
    <property type="entry name" value="RT_dom"/>
</dbReference>
<evidence type="ECO:0000313" key="3">
    <source>
        <dbReference type="Proteomes" id="UP001358586"/>
    </source>
</evidence>
<sequence>MEWEILESLSKREIDIKGKLEEVLNHEELLWKQKSKCDWLKLRDKNTKFFHSQTMHRKKVNRIVHYAMKMVNDYMTQMKFNPKQNIFDNIIITQEVIHSMRGNSKMWITVKINLEQVYDKVQWEFIDRSIQAAEIPDFLRKVIVSSISTIQILWNGIPIE</sequence>
<protein>
    <recommendedName>
        <fullName evidence="1">Reverse transcriptase domain-containing protein</fullName>
    </recommendedName>
</protein>
<feature type="domain" description="Reverse transcriptase" evidence="1">
    <location>
        <begin position="54"/>
        <end position="158"/>
    </location>
</feature>
<dbReference type="Pfam" id="PF00078">
    <property type="entry name" value="RVT_1"/>
    <property type="match status" value="1"/>
</dbReference>
<dbReference type="EMBL" id="JARKNE010000003">
    <property type="protein sequence ID" value="KAK5840170.1"/>
    <property type="molecule type" value="Genomic_DNA"/>
</dbReference>
<proteinExistence type="predicted"/>
<evidence type="ECO:0000259" key="1">
    <source>
        <dbReference type="Pfam" id="PF00078"/>
    </source>
</evidence>
<accession>A0ABR0QLW7</accession>
<evidence type="ECO:0000313" key="2">
    <source>
        <dbReference type="EMBL" id="KAK5840170.1"/>
    </source>
</evidence>
<name>A0ABR0QLW7_GOSAR</name>
<gene>
    <name evidence="2" type="ORF">PVK06_009054</name>
</gene>
<dbReference type="Proteomes" id="UP001358586">
    <property type="component" value="Chromosome 3"/>
</dbReference>